<name>A0A385EQN4_ACIBA</name>
<evidence type="ECO:0000256" key="2">
    <source>
        <dbReference type="ARBA" id="ARBA00022676"/>
    </source>
</evidence>
<proteinExistence type="predicted"/>
<protein>
    <submittedName>
        <fullName evidence="6">Gtr4</fullName>
    </submittedName>
</protein>
<evidence type="ECO:0000256" key="5">
    <source>
        <dbReference type="ARBA" id="ARBA00023180"/>
    </source>
</evidence>
<dbReference type="EMBL" id="CP031743">
    <property type="protein sequence ID" value="AXQ88544.1"/>
    <property type="molecule type" value="Genomic_DNA"/>
</dbReference>
<dbReference type="AlphaFoldDB" id="A0A385EQN4"/>
<gene>
    <name evidence="6" type="primary">gtr4</name>
    <name evidence="6" type="ORF">BSF95_00101</name>
</gene>
<evidence type="ECO:0000256" key="4">
    <source>
        <dbReference type="ARBA" id="ARBA00023136"/>
    </source>
</evidence>
<dbReference type="GO" id="GO:0016757">
    <property type="term" value="F:glycosyltransferase activity"/>
    <property type="evidence" value="ECO:0007669"/>
    <property type="project" value="UniProtKB-KW"/>
</dbReference>
<dbReference type="Pfam" id="PF02485">
    <property type="entry name" value="Branch"/>
    <property type="match status" value="1"/>
</dbReference>
<comment type="subcellular location">
    <subcellularLocation>
        <location evidence="1">Membrane</location>
        <topology evidence="1">Single-pass type II membrane protein</topology>
    </subcellularLocation>
</comment>
<keyword evidence="4" id="KW-0472">Membrane</keyword>
<keyword evidence="5" id="KW-0325">Glycoprotein</keyword>
<dbReference type="GO" id="GO:0016020">
    <property type="term" value="C:membrane"/>
    <property type="evidence" value="ECO:0007669"/>
    <property type="project" value="UniProtKB-SubCell"/>
</dbReference>
<evidence type="ECO:0000256" key="3">
    <source>
        <dbReference type="ARBA" id="ARBA00022679"/>
    </source>
</evidence>
<dbReference type="InterPro" id="IPR003406">
    <property type="entry name" value="Glyco_trans_14"/>
</dbReference>
<keyword evidence="2" id="KW-0328">Glycosyltransferase</keyword>
<keyword evidence="3" id="KW-0808">Transferase</keyword>
<organism evidence="6">
    <name type="scientific">Acinetobacter baumannii WM99c</name>
    <dbReference type="NCBI Taxonomy" id="945555"/>
    <lineage>
        <taxon>Bacteria</taxon>
        <taxon>Pseudomonadati</taxon>
        <taxon>Pseudomonadota</taxon>
        <taxon>Gammaproteobacteria</taxon>
        <taxon>Moraxellales</taxon>
        <taxon>Moraxellaceae</taxon>
        <taxon>Acinetobacter</taxon>
        <taxon>Acinetobacter calcoaceticus/baumannii complex</taxon>
    </lineage>
</organism>
<accession>A0A385EQN4</accession>
<evidence type="ECO:0000313" key="6">
    <source>
        <dbReference type="EMBL" id="AXQ88544.1"/>
    </source>
</evidence>
<sequence length="279" mass="33170">MLGECMGKIAILIMAHKPIKYFEGLARDNQQVNFFVHMDIKTNFVNPEIKNLYFLKDELRVDVKWGGFSQVQATLNLLSFVFHNSDSEFFHVVSGEDVILSTNKNLSETLTWSNSNIFMELTDSPRHRYRVRFFAPHVETRWQRKLVGKLFTFSLKILDKIFITKKDFWFGSNWFSIRREELKIILNSITDRDISLFKHRLNPDEHFFQYIVVKAGLRNNISLKGNNRYIIFDKRYNNGNNPIYLNADQLLKLKNTCSHFFARKVDIDNQLKYYERVNF</sequence>
<reference evidence="6" key="1">
    <citation type="submission" date="2018-08" db="EMBL/GenBank/DDBJ databases">
        <title>Complete genome sequence of Acinetobacter baumannii strain WM99c.</title>
        <authorList>
            <person name="Nigro S.J."/>
            <person name="Wick R.R."/>
            <person name="Holt K.E."/>
            <person name="Hall R.M."/>
        </authorList>
    </citation>
    <scope>NUCLEOTIDE SEQUENCE</scope>
    <source>
        <strain evidence="6">WM99c</strain>
    </source>
</reference>
<evidence type="ECO:0000256" key="1">
    <source>
        <dbReference type="ARBA" id="ARBA00004606"/>
    </source>
</evidence>